<gene>
    <name evidence="1" type="ORF">H1B27_08595</name>
</gene>
<evidence type="ECO:0000313" key="1">
    <source>
        <dbReference type="EMBL" id="MBH5386342.1"/>
    </source>
</evidence>
<reference evidence="1 2" key="1">
    <citation type="submission" date="2020-07" db="EMBL/GenBank/DDBJ databases">
        <title>Bradyrhizobium diversity isolated from nodules of indigenous legumes of Western Australia.</title>
        <authorList>
            <person name="Klepa M.S."/>
        </authorList>
    </citation>
    <scope>NUCLEOTIDE SEQUENCE [LARGE SCALE GENOMIC DNA]</scope>
    <source>
        <strain evidence="1 2">CNPSo 4019</strain>
    </source>
</reference>
<comment type="caution">
    <text evidence="1">The sequence shown here is derived from an EMBL/GenBank/DDBJ whole genome shotgun (WGS) entry which is preliminary data.</text>
</comment>
<keyword evidence="2" id="KW-1185">Reference proteome</keyword>
<name>A0ABS0NZR8_9BRAD</name>
<proteinExistence type="predicted"/>
<sequence length="78" mass="8752">MVGAMILIALDPAIADRHQCLAAVRGPRSSRHGLHQAFRVLAERLFDESVNEPENEQGDDDFQPVVWNLPVCAMLREK</sequence>
<dbReference type="Proteomes" id="UP001194539">
    <property type="component" value="Unassembled WGS sequence"/>
</dbReference>
<dbReference type="RefSeq" id="WP_197965725.1">
    <property type="nucleotide sequence ID" value="NZ_JACEGD010000007.1"/>
</dbReference>
<organism evidence="1 2">
    <name type="scientific">Bradyrhizobium diversitatis</name>
    <dbReference type="NCBI Taxonomy" id="2755406"/>
    <lineage>
        <taxon>Bacteria</taxon>
        <taxon>Pseudomonadati</taxon>
        <taxon>Pseudomonadota</taxon>
        <taxon>Alphaproteobacteria</taxon>
        <taxon>Hyphomicrobiales</taxon>
        <taxon>Nitrobacteraceae</taxon>
        <taxon>Bradyrhizobium</taxon>
    </lineage>
</organism>
<protein>
    <submittedName>
        <fullName evidence="1">Uncharacterized protein</fullName>
    </submittedName>
</protein>
<dbReference type="EMBL" id="JACEGD010000007">
    <property type="protein sequence ID" value="MBH5386342.1"/>
    <property type="molecule type" value="Genomic_DNA"/>
</dbReference>
<evidence type="ECO:0000313" key="2">
    <source>
        <dbReference type="Proteomes" id="UP001194539"/>
    </source>
</evidence>
<accession>A0ABS0NZR8</accession>